<gene>
    <name evidence="7" type="ORF">ACFOX0_30785</name>
</gene>
<dbReference type="Gene3D" id="3.50.50.60">
    <property type="entry name" value="FAD/NAD(P)-binding domain"/>
    <property type="match status" value="1"/>
</dbReference>
<evidence type="ECO:0000313" key="8">
    <source>
        <dbReference type="Proteomes" id="UP001595868"/>
    </source>
</evidence>
<feature type="domain" description="FAD-binding" evidence="6">
    <location>
        <begin position="10"/>
        <end position="350"/>
    </location>
</feature>
<evidence type="ECO:0000259" key="6">
    <source>
        <dbReference type="Pfam" id="PF01494"/>
    </source>
</evidence>
<dbReference type="PRINTS" id="PR00420">
    <property type="entry name" value="RNGMNOXGNASE"/>
</dbReference>
<organism evidence="7 8">
    <name type="scientific">Micromonospora zhanjiangensis</name>
    <dbReference type="NCBI Taxonomy" id="1522057"/>
    <lineage>
        <taxon>Bacteria</taxon>
        <taxon>Bacillati</taxon>
        <taxon>Actinomycetota</taxon>
        <taxon>Actinomycetes</taxon>
        <taxon>Micromonosporales</taxon>
        <taxon>Micromonosporaceae</taxon>
        <taxon>Micromonospora</taxon>
    </lineage>
</organism>
<keyword evidence="8" id="KW-1185">Reference proteome</keyword>
<dbReference type="PANTHER" id="PTHR43004">
    <property type="entry name" value="TRK SYSTEM POTASSIUM UPTAKE PROTEIN"/>
    <property type="match status" value="1"/>
</dbReference>
<dbReference type="PANTHER" id="PTHR43004:SF19">
    <property type="entry name" value="BINDING MONOOXYGENASE, PUTATIVE (JCVI)-RELATED"/>
    <property type="match status" value="1"/>
</dbReference>
<reference evidence="8" key="1">
    <citation type="journal article" date="2019" name="Int. J. Syst. Evol. Microbiol.">
        <title>The Global Catalogue of Microorganisms (GCM) 10K type strain sequencing project: providing services to taxonomists for standard genome sequencing and annotation.</title>
        <authorList>
            <consortium name="The Broad Institute Genomics Platform"/>
            <consortium name="The Broad Institute Genome Sequencing Center for Infectious Disease"/>
            <person name="Wu L."/>
            <person name="Ma J."/>
        </authorList>
    </citation>
    <scope>NUCLEOTIDE SEQUENCE [LARGE SCALE GENOMIC DNA]</scope>
    <source>
        <strain evidence="8">2902at01</strain>
    </source>
</reference>
<dbReference type="Pfam" id="PF21274">
    <property type="entry name" value="Rng_hyd_C"/>
    <property type="match status" value="1"/>
</dbReference>
<dbReference type="InterPro" id="IPR036188">
    <property type="entry name" value="FAD/NAD-bd_sf"/>
</dbReference>
<dbReference type="InterPro" id="IPR050641">
    <property type="entry name" value="RIFMO-like"/>
</dbReference>
<dbReference type="RefSeq" id="WP_377552573.1">
    <property type="nucleotide sequence ID" value="NZ_JBHSBN010000037.1"/>
</dbReference>
<protein>
    <submittedName>
        <fullName evidence="7">FAD-dependent oxidoreductase</fullName>
    </submittedName>
</protein>
<evidence type="ECO:0000256" key="1">
    <source>
        <dbReference type="ARBA" id="ARBA00001974"/>
    </source>
</evidence>
<evidence type="ECO:0000256" key="2">
    <source>
        <dbReference type="ARBA" id="ARBA00007801"/>
    </source>
</evidence>
<dbReference type="Proteomes" id="UP001595868">
    <property type="component" value="Unassembled WGS sequence"/>
</dbReference>
<dbReference type="InterPro" id="IPR002938">
    <property type="entry name" value="FAD-bd"/>
</dbReference>
<feature type="region of interest" description="Disordered" evidence="5">
    <location>
        <begin position="383"/>
        <end position="411"/>
    </location>
</feature>
<keyword evidence="4" id="KW-0274">FAD</keyword>
<evidence type="ECO:0000256" key="5">
    <source>
        <dbReference type="SAM" id="MobiDB-lite"/>
    </source>
</evidence>
<sequence>MNSLNRDSGIDVLIVGAGPTGLTLAIDLARRGVPCRVVDRSPTPFTGSRGKGLQPRTQEVFEDLGVLDRIRAAGGPYPPMRAYRGAEIVWEGRLEEPREPAPGEPYPNAWMVPQFRTTEILRDRLAELGGSVETGTELVGLGQDDAGVTATVARAGRTGSIRAGYLVGADGGGSTVRRAAGMAFLGETVETQRMLVADVRATGVDRAHWHVWPEPDDPGRAVALCPLAGTDLFQFTAMVAPDSTPETTAPAVREILDAATGRAGIRLVDVGWTSLWRSNIRMVDRYRVGRVFLAGDAAHVHPPTGGQGLNTGVQDAYNLGWKLALVLAGAPDGLLDSYQAERLPVAADVLGISATLYDAAVRGAADAHRRDDPRLKQLGVTYRDGPLAAEHRPAAPGPRAGDRAPDAPCRDADGHPVRLFDLFRGPHVSLLTFTGDDRLSVRAGGRRVDLVDTGGHARDAYGVPAGVTYVLVRPDGHVGVASHDRADVDRYLDRLGATLPTP</sequence>
<dbReference type="InterPro" id="IPR036249">
    <property type="entry name" value="Thioredoxin-like_sf"/>
</dbReference>
<comment type="cofactor">
    <cofactor evidence="1">
        <name>FAD</name>
        <dbReference type="ChEBI" id="CHEBI:57692"/>
    </cofactor>
</comment>
<dbReference type="Gene3D" id="3.30.70.2450">
    <property type="match status" value="1"/>
</dbReference>
<dbReference type="SUPFAM" id="SSF51905">
    <property type="entry name" value="FAD/NAD(P)-binding domain"/>
    <property type="match status" value="1"/>
</dbReference>
<name>A0ABV8KWE1_9ACTN</name>
<dbReference type="SUPFAM" id="SSF52833">
    <property type="entry name" value="Thioredoxin-like"/>
    <property type="match status" value="1"/>
</dbReference>
<dbReference type="Pfam" id="PF01494">
    <property type="entry name" value="FAD_binding_3"/>
    <property type="match status" value="1"/>
</dbReference>
<evidence type="ECO:0000256" key="3">
    <source>
        <dbReference type="ARBA" id="ARBA00022630"/>
    </source>
</evidence>
<feature type="compositionally biased region" description="Basic and acidic residues" evidence="5">
    <location>
        <begin position="400"/>
        <end position="411"/>
    </location>
</feature>
<comment type="caution">
    <text evidence="7">The sequence shown here is derived from an EMBL/GenBank/DDBJ whole genome shotgun (WGS) entry which is preliminary data.</text>
</comment>
<dbReference type="NCBIfam" id="NF004832">
    <property type="entry name" value="PRK06184.1"/>
    <property type="match status" value="1"/>
</dbReference>
<dbReference type="Gene3D" id="3.40.30.120">
    <property type="match status" value="1"/>
</dbReference>
<evidence type="ECO:0000313" key="7">
    <source>
        <dbReference type="EMBL" id="MFC4110293.1"/>
    </source>
</evidence>
<keyword evidence="3" id="KW-0285">Flavoprotein</keyword>
<proteinExistence type="inferred from homology"/>
<evidence type="ECO:0000256" key="4">
    <source>
        <dbReference type="ARBA" id="ARBA00022827"/>
    </source>
</evidence>
<accession>A0ABV8KWE1</accession>
<comment type="similarity">
    <text evidence="2">Belongs to the PheA/TfdB FAD monooxygenase family.</text>
</comment>
<dbReference type="EMBL" id="JBHSBN010000037">
    <property type="protein sequence ID" value="MFC4110293.1"/>
    <property type="molecule type" value="Genomic_DNA"/>
</dbReference>